<accession>A0A0F9Y1V3</accession>
<protein>
    <submittedName>
        <fullName evidence="1">Uncharacterized protein</fullName>
    </submittedName>
</protein>
<sequence length="175" mass="20614">MWYPRSILIQEIFCDLLEVGVVRDDGDVDEDEFPENYESERITNLKKSTLLRAVRDFLQFTIMTYEGIKETSRQHQSDLKWGYQAYTWIFSKNNIADNPLDYDFTFEGMCESVDYNPQALKEQLLKLTKENCITLKTYLSAERGFKLPNLLTSIPNDDFQLFFPQNELQVYEVSS</sequence>
<organism evidence="1">
    <name type="scientific">marine sediment metagenome</name>
    <dbReference type="NCBI Taxonomy" id="412755"/>
    <lineage>
        <taxon>unclassified sequences</taxon>
        <taxon>metagenomes</taxon>
        <taxon>ecological metagenomes</taxon>
    </lineage>
</organism>
<evidence type="ECO:0000313" key="1">
    <source>
        <dbReference type="EMBL" id="KKN98643.1"/>
    </source>
</evidence>
<reference evidence="1" key="1">
    <citation type="journal article" date="2015" name="Nature">
        <title>Complex archaea that bridge the gap between prokaryotes and eukaryotes.</title>
        <authorList>
            <person name="Spang A."/>
            <person name="Saw J.H."/>
            <person name="Jorgensen S.L."/>
            <person name="Zaremba-Niedzwiedzka K."/>
            <person name="Martijn J."/>
            <person name="Lind A.E."/>
            <person name="van Eijk R."/>
            <person name="Schleper C."/>
            <person name="Guy L."/>
            <person name="Ettema T.J."/>
        </authorList>
    </citation>
    <scope>NUCLEOTIDE SEQUENCE</scope>
</reference>
<dbReference type="EMBL" id="LAZR01000051">
    <property type="protein sequence ID" value="KKN98643.1"/>
    <property type="molecule type" value="Genomic_DNA"/>
</dbReference>
<proteinExistence type="predicted"/>
<dbReference type="AlphaFoldDB" id="A0A0F9Y1V3"/>
<name>A0A0F9Y1V3_9ZZZZ</name>
<gene>
    <name evidence="1" type="ORF">LCGC14_0147550</name>
</gene>
<comment type="caution">
    <text evidence="1">The sequence shown here is derived from an EMBL/GenBank/DDBJ whole genome shotgun (WGS) entry which is preliminary data.</text>
</comment>